<accession>A0A3B0VMF3</accession>
<organism evidence="9">
    <name type="scientific">hydrothermal vent metagenome</name>
    <dbReference type="NCBI Taxonomy" id="652676"/>
    <lineage>
        <taxon>unclassified sequences</taxon>
        <taxon>metagenomes</taxon>
        <taxon>ecological metagenomes</taxon>
    </lineage>
</organism>
<keyword evidence="6 8" id="KW-1133">Transmembrane helix</keyword>
<keyword evidence="5" id="KW-0573">Peptidoglycan synthesis</keyword>
<evidence type="ECO:0000256" key="4">
    <source>
        <dbReference type="ARBA" id="ARBA00022960"/>
    </source>
</evidence>
<evidence type="ECO:0000256" key="8">
    <source>
        <dbReference type="SAM" id="Phobius"/>
    </source>
</evidence>
<evidence type="ECO:0000256" key="6">
    <source>
        <dbReference type="ARBA" id="ARBA00022989"/>
    </source>
</evidence>
<keyword evidence="3 8" id="KW-0812">Transmembrane</keyword>
<sequence length="196" mass="21726">MNLVKSTAVVSFFTLLSRISGFVRDILLARLFGASLMMDAFVVAFKIPNFMRRVFAEGSFSLAFIPVLNEVKTQQSRLKLKLFLNHVFGCLLAVLLLVVGLFELLAPGVISVFGMGFLDNEQVFQSAVEMLRIMLPYLLFISLVSFSAGILNSFGRFALSAGTPIILNLVLIWAALYLRHEFDVPIKAMAWGVLLA</sequence>
<comment type="subcellular location">
    <subcellularLocation>
        <location evidence="1">Cell membrane</location>
        <topology evidence="1">Multi-pass membrane protein</topology>
    </subcellularLocation>
</comment>
<feature type="transmembrane region" description="Helical" evidence="8">
    <location>
        <begin position="130"/>
        <end position="151"/>
    </location>
</feature>
<evidence type="ECO:0000256" key="5">
    <source>
        <dbReference type="ARBA" id="ARBA00022984"/>
    </source>
</evidence>
<keyword evidence="4" id="KW-0133">Cell shape</keyword>
<evidence type="ECO:0000256" key="7">
    <source>
        <dbReference type="ARBA" id="ARBA00023136"/>
    </source>
</evidence>
<dbReference type="PANTHER" id="PTHR47019">
    <property type="entry name" value="LIPID II FLIPPASE MURJ"/>
    <property type="match status" value="1"/>
</dbReference>
<evidence type="ECO:0000256" key="2">
    <source>
        <dbReference type="ARBA" id="ARBA00022475"/>
    </source>
</evidence>
<keyword evidence="7 8" id="KW-0472">Membrane</keyword>
<dbReference type="GO" id="GO:0005886">
    <property type="term" value="C:plasma membrane"/>
    <property type="evidence" value="ECO:0007669"/>
    <property type="project" value="UniProtKB-SubCell"/>
</dbReference>
<evidence type="ECO:0000313" key="9">
    <source>
        <dbReference type="EMBL" id="VAW44121.1"/>
    </source>
</evidence>
<feature type="transmembrane region" description="Helical" evidence="8">
    <location>
        <begin position="157"/>
        <end position="178"/>
    </location>
</feature>
<dbReference type="GO" id="GO:0034204">
    <property type="term" value="P:lipid translocation"/>
    <property type="evidence" value="ECO:0007669"/>
    <property type="project" value="TreeGrafter"/>
</dbReference>
<dbReference type="PANTHER" id="PTHR47019:SF1">
    <property type="entry name" value="LIPID II FLIPPASE MURJ"/>
    <property type="match status" value="1"/>
</dbReference>
<dbReference type="EMBL" id="UOFA01000082">
    <property type="protein sequence ID" value="VAW44121.1"/>
    <property type="molecule type" value="Genomic_DNA"/>
</dbReference>
<gene>
    <name evidence="9" type="ORF">MNBD_GAMMA02-1633</name>
</gene>
<evidence type="ECO:0000256" key="3">
    <source>
        <dbReference type="ARBA" id="ARBA00022692"/>
    </source>
</evidence>
<feature type="non-terminal residue" evidence="9">
    <location>
        <position position="196"/>
    </location>
</feature>
<reference evidence="9" key="1">
    <citation type="submission" date="2018-06" db="EMBL/GenBank/DDBJ databases">
        <authorList>
            <person name="Zhirakovskaya E."/>
        </authorList>
    </citation>
    <scope>NUCLEOTIDE SEQUENCE</scope>
</reference>
<feature type="transmembrane region" description="Helical" evidence="8">
    <location>
        <begin position="91"/>
        <end position="118"/>
    </location>
</feature>
<proteinExistence type="predicted"/>
<feature type="transmembrane region" description="Helical" evidence="8">
    <location>
        <begin position="31"/>
        <end position="47"/>
    </location>
</feature>
<dbReference type="Pfam" id="PF03023">
    <property type="entry name" value="MurJ"/>
    <property type="match status" value="1"/>
</dbReference>
<keyword evidence="2" id="KW-1003">Cell membrane</keyword>
<dbReference type="InterPro" id="IPR004268">
    <property type="entry name" value="MurJ"/>
</dbReference>
<name>A0A3B0VMF3_9ZZZZ</name>
<dbReference type="AlphaFoldDB" id="A0A3B0VMF3"/>
<dbReference type="GO" id="GO:0009252">
    <property type="term" value="P:peptidoglycan biosynthetic process"/>
    <property type="evidence" value="ECO:0007669"/>
    <property type="project" value="UniProtKB-KW"/>
</dbReference>
<dbReference type="GO" id="GO:0008360">
    <property type="term" value="P:regulation of cell shape"/>
    <property type="evidence" value="ECO:0007669"/>
    <property type="project" value="UniProtKB-KW"/>
</dbReference>
<dbReference type="InterPro" id="IPR051050">
    <property type="entry name" value="Lipid_II_flippase_MurJ/MviN"/>
</dbReference>
<evidence type="ECO:0000256" key="1">
    <source>
        <dbReference type="ARBA" id="ARBA00004651"/>
    </source>
</evidence>
<dbReference type="GO" id="GO:0015648">
    <property type="term" value="F:lipid-linked peptidoglycan transporter activity"/>
    <property type="evidence" value="ECO:0007669"/>
    <property type="project" value="TreeGrafter"/>
</dbReference>
<dbReference type="PRINTS" id="PR01806">
    <property type="entry name" value="VIRFACTRMVIN"/>
</dbReference>
<protein>
    <submittedName>
        <fullName evidence="9">Proposed peptidoglycan lipid II flippase MurJ</fullName>
    </submittedName>
</protein>